<reference evidence="3" key="1">
    <citation type="submission" date="2019-02" db="EMBL/GenBank/DDBJ databases">
        <title>Deep-cultivation of Planctomycetes and their phenomic and genomic characterization uncovers novel biology.</title>
        <authorList>
            <person name="Wiegand S."/>
            <person name="Jogler M."/>
            <person name="Boedeker C."/>
            <person name="Pinto D."/>
            <person name="Vollmers J."/>
            <person name="Rivas-Marin E."/>
            <person name="Kohn T."/>
            <person name="Peeters S.H."/>
            <person name="Heuer A."/>
            <person name="Rast P."/>
            <person name="Oberbeckmann S."/>
            <person name="Bunk B."/>
            <person name="Jeske O."/>
            <person name="Meyerdierks A."/>
            <person name="Storesund J.E."/>
            <person name="Kallscheuer N."/>
            <person name="Luecker S."/>
            <person name="Lage O.M."/>
            <person name="Pohl T."/>
            <person name="Merkel B.J."/>
            <person name="Hornburger P."/>
            <person name="Mueller R.-W."/>
            <person name="Bruemmer F."/>
            <person name="Labrenz M."/>
            <person name="Spormann A.M."/>
            <person name="Op den Camp H."/>
            <person name="Overmann J."/>
            <person name="Amann R."/>
            <person name="Jetten M.S.M."/>
            <person name="Mascher T."/>
            <person name="Medema M.H."/>
            <person name="Devos D.P."/>
            <person name="Kaster A.-K."/>
            <person name="Ovreas L."/>
            <person name="Rohde M."/>
            <person name="Galperin M.Y."/>
            <person name="Jogler C."/>
        </authorList>
    </citation>
    <scope>NUCLEOTIDE SEQUENCE [LARGE SCALE GENOMIC DNA]</scope>
    <source>
        <strain evidence="3">Pan97</strain>
    </source>
</reference>
<name>A0A518C797_9BACT</name>
<dbReference type="Proteomes" id="UP000318626">
    <property type="component" value="Chromosome"/>
</dbReference>
<protein>
    <recommendedName>
        <fullName evidence="4">Pseudopilin GspJ</fullName>
    </recommendedName>
</protein>
<gene>
    <name evidence="2" type="ORF">Pan97_20950</name>
</gene>
<keyword evidence="1" id="KW-1133">Transmembrane helix</keyword>
<feature type="transmembrane region" description="Helical" evidence="1">
    <location>
        <begin position="12"/>
        <end position="37"/>
    </location>
</feature>
<keyword evidence="3" id="KW-1185">Reference proteome</keyword>
<keyword evidence="1" id="KW-0812">Transmembrane</keyword>
<dbReference type="KEGG" id="bvo:Pan97_20950"/>
<evidence type="ECO:0000313" key="2">
    <source>
        <dbReference type="EMBL" id="QDU75074.1"/>
    </source>
</evidence>
<dbReference type="AlphaFoldDB" id="A0A518C797"/>
<accession>A0A518C797</accession>
<proteinExistence type="predicted"/>
<sequence length="203" mass="22758">MPAFVTPSRPRFGFSLMEAVVAMSIVAFASSVLLLGVEATMESVQEQEEITIADGLARQMLDEIQGQSWVDPALRAHPYQTSLSASPDELLGPGRSKFDDTDDYNNYTAKPPVHIDGKALAATDSTGDTLPEAFRPRSDFLSNWRLTVEVAYLSESDHSVQMADYQPTNYRVLICRVYRLNRDNTWREIVARERVISYIPAHD</sequence>
<dbReference type="EMBL" id="CP036289">
    <property type="protein sequence ID" value="QDU75074.1"/>
    <property type="molecule type" value="Genomic_DNA"/>
</dbReference>
<dbReference type="OrthoDB" id="260065at2"/>
<keyword evidence="1" id="KW-0472">Membrane</keyword>
<organism evidence="2 3">
    <name type="scientific">Bremerella volcania</name>
    <dbReference type="NCBI Taxonomy" id="2527984"/>
    <lineage>
        <taxon>Bacteria</taxon>
        <taxon>Pseudomonadati</taxon>
        <taxon>Planctomycetota</taxon>
        <taxon>Planctomycetia</taxon>
        <taxon>Pirellulales</taxon>
        <taxon>Pirellulaceae</taxon>
        <taxon>Bremerella</taxon>
    </lineage>
</organism>
<evidence type="ECO:0000256" key="1">
    <source>
        <dbReference type="SAM" id="Phobius"/>
    </source>
</evidence>
<dbReference type="RefSeq" id="WP_144972177.1">
    <property type="nucleotide sequence ID" value="NZ_CP036289.1"/>
</dbReference>
<evidence type="ECO:0008006" key="4">
    <source>
        <dbReference type="Google" id="ProtNLM"/>
    </source>
</evidence>
<evidence type="ECO:0000313" key="3">
    <source>
        <dbReference type="Proteomes" id="UP000318626"/>
    </source>
</evidence>